<dbReference type="PANTHER" id="PTHR43133">
    <property type="entry name" value="RNA POLYMERASE ECF-TYPE SIGMA FACTO"/>
    <property type="match status" value="1"/>
</dbReference>
<dbReference type="InterPro" id="IPR039425">
    <property type="entry name" value="RNA_pol_sigma-70-like"/>
</dbReference>
<evidence type="ECO:0000256" key="6">
    <source>
        <dbReference type="SAM" id="MobiDB-lite"/>
    </source>
</evidence>
<evidence type="ECO:0000256" key="3">
    <source>
        <dbReference type="ARBA" id="ARBA00023082"/>
    </source>
</evidence>
<dbReference type="InterPro" id="IPR027383">
    <property type="entry name" value="Znf_put"/>
</dbReference>
<dbReference type="Pfam" id="PF04542">
    <property type="entry name" value="Sigma70_r2"/>
    <property type="match status" value="1"/>
</dbReference>
<feature type="domain" description="RNA polymerase sigma factor 70 region 4 type 2" evidence="9">
    <location>
        <begin position="128"/>
        <end position="177"/>
    </location>
</feature>
<name>A0ABV8LJD4_9ACTN</name>
<comment type="similarity">
    <text evidence="1">Belongs to the sigma-70 factor family. ECF subfamily.</text>
</comment>
<comment type="caution">
    <text evidence="11">The sequence shown here is derived from an EMBL/GenBank/DDBJ whole genome shotgun (WGS) entry which is preliminary data.</text>
</comment>
<evidence type="ECO:0000256" key="1">
    <source>
        <dbReference type="ARBA" id="ARBA00010641"/>
    </source>
</evidence>
<keyword evidence="5" id="KW-0804">Transcription</keyword>
<dbReference type="PANTHER" id="PTHR43133:SF8">
    <property type="entry name" value="RNA POLYMERASE SIGMA FACTOR HI_1459-RELATED"/>
    <property type="match status" value="1"/>
</dbReference>
<evidence type="ECO:0000256" key="4">
    <source>
        <dbReference type="ARBA" id="ARBA00023125"/>
    </source>
</evidence>
<dbReference type="Gene3D" id="1.10.10.1320">
    <property type="entry name" value="Anti-sigma factor, zinc-finger domain"/>
    <property type="match status" value="1"/>
</dbReference>
<dbReference type="Proteomes" id="UP001595816">
    <property type="component" value="Unassembled WGS sequence"/>
</dbReference>
<keyword evidence="4" id="KW-0238">DNA-binding</keyword>
<evidence type="ECO:0000313" key="12">
    <source>
        <dbReference type="Proteomes" id="UP001595816"/>
    </source>
</evidence>
<feature type="domain" description="RNA polymerase sigma-70 region 2" evidence="8">
    <location>
        <begin position="30"/>
        <end position="98"/>
    </location>
</feature>
<dbReference type="InterPro" id="IPR036388">
    <property type="entry name" value="WH-like_DNA-bd_sf"/>
</dbReference>
<evidence type="ECO:0000256" key="2">
    <source>
        <dbReference type="ARBA" id="ARBA00023015"/>
    </source>
</evidence>
<evidence type="ECO:0000313" key="11">
    <source>
        <dbReference type="EMBL" id="MFC4130392.1"/>
    </source>
</evidence>
<dbReference type="Gene3D" id="1.10.1740.10">
    <property type="match status" value="1"/>
</dbReference>
<evidence type="ECO:0000259" key="9">
    <source>
        <dbReference type="Pfam" id="PF08281"/>
    </source>
</evidence>
<feature type="compositionally biased region" description="Pro residues" evidence="6">
    <location>
        <begin position="357"/>
        <end position="366"/>
    </location>
</feature>
<keyword evidence="12" id="KW-1185">Reference proteome</keyword>
<evidence type="ECO:0000259" key="8">
    <source>
        <dbReference type="Pfam" id="PF04542"/>
    </source>
</evidence>
<feature type="transmembrane region" description="Helical" evidence="7">
    <location>
        <begin position="315"/>
        <end position="339"/>
    </location>
</feature>
<accession>A0ABV8LJD4</accession>
<dbReference type="InterPro" id="IPR007627">
    <property type="entry name" value="RNA_pol_sigma70_r2"/>
</dbReference>
<keyword evidence="3" id="KW-0731">Sigma factor</keyword>
<dbReference type="InterPro" id="IPR013249">
    <property type="entry name" value="RNA_pol_sigma70_r4_t2"/>
</dbReference>
<evidence type="ECO:0000256" key="7">
    <source>
        <dbReference type="SAM" id="Phobius"/>
    </source>
</evidence>
<sequence>MTVQIDFALTSDAELLTRVRGGDTDAYGELYRRHADAAKRLAVVLARDRGEAEDLAADAFARVLGTLRAGGGPQTAFRPYLLTSVRNAFYDRVRRNQKVEPTDVIEEYERPEPYEDPSIAALERSYAARAFARLPERWRAVLWHTEVEGETPTQIAPLFGLTANAVAVLAFRARERLRQGYLAEHITLTGSPRCHWTGEHLPGYVRAGLAGRERTKVEDHLAECAECRRLHRELTEANVSLRVVLAPLLLGAAGPGYLVSTVAKTGLAGLWASLTAAVAAWWHGLTGGLVRLAGDAWWWLTTLPKRLARRYGGPNVAAAGGLILAAVLGVAVFVVSVVAHPGLPQSSRGSTAAELPVPAPAEPPLPATTAPQPTSDTSPTPLPTVSELTSPTPKAHASPAGAPEAVSITPDPSGSSYMAGGRTTLPLVFSRTESGKRAESLTLADRSTVRIPKRSWTFTLALPTGVTLAGRAAGDGWTCRGASAVTCTRAEPGRRTVARVPIAIGPQVTGFQSVGLRFAGRSMQFRLPIAPMGTVTAFAGTGRLRTAVGGSALLSCLPRPACLTSDNNALTMVPLLPTETEPGPPYGLFAPGGPTTPEGQLAELAGEKVASGALVEIPRGARVRWAGLVVGGSKAVPGLVALHGPGSGWHPVKLVRSAGQAYADVTRLLQVDGGGAWWVAAPAAAVPGGPGAYAGWSIAVVYEQAAAPLAEVAVHLGPTELNRPDSRLTVRVLDGAEVEIGLALWEGDRGLTGDSLLIGRRAVGDAGNLARGESASARAVACAKGGSCGWRTPGVDVLRFEGRADGGTITLRSGKDPLVLGLLAYAQQIDSR</sequence>
<dbReference type="InterPro" id="IPR013324">
    <property type="entry name" value="RNA_pol_sigma_r3/r4-like"/>
</dbReference>
<feature type="domain" description="Putative zinc-finger" evidence="10">
    <location>
        <begin position="194"/>
        <end position="228"/>
    </location>
</feature>
<dbReference type="Gene3D" id="1.10.10.10">
    <property type="entry name" value="Winged helix-like DNA-binding domain superfamily/Winged helix DNA-binding domain"/>
    <property type="match status" value="1"/>
</dbReference>
<feature type="compositionally biased region" description="Low complexity" evidence="6">
    <location>
        <begin position="367"/>
        <end position="379"/>
    </location>
</feature>
<feature type="region of interest" description="Disordered" evidence="6">
    <location>
        <begin position="345"/>
        <end position="419"/>
    </location>
</feature>
<dbReference type="InterPro" id="IPR014284">
    <property type="entry name" value="RNA_pol_sigma-70_dom"/>
</dbReference>
<keyword evidence="7" id="KW-0472">Membrane</keyword>
<proteinExistence type="inferred from homology"/>
<dbReference type="Pfam" id="PF13490">
    <property type="entry name" value="zf-HC2"/>
    <property type="match status" value="1"/>
</dbReference>
<dbReference type="RefSeq" id="WP_253757979.1">
    <property type="nucleotide sequence ID" value="NZ_JAMZDZ010000001.1"/>
</dbReference>
<dbReference type="NCBIfam" id="TIGR02937">
    <property type="entry name" value="sigma70-ECF"/>
    <property type="match status" value="1"/>
</dbReference>
<dbReference type="InterPro" id="IPR041916">
    <property type="entry name" value="Anti_sigma_zinc_sf"/>
</dbReference>
<feature type="transmembrane region" description="Helical" evidence="7">
    <location>
        <begin position="270"/>
        <end position="294"/>
    </location>
</feature>
<keyword evidence="7" id="KW-1133">Transmembrane helix</keyword>
<dbReference type="InterPro" id="IPR013325">
    <property type="entry name" value="RNA_pol_sigma_r2"/>
</dbReference>
<feature type="transmembrane region" description="Helical" evidence="7">
    <location>
        <begin position="239"/>
        <end position="258"/>
    </location>
</feature>
<evidence type="ECO:0000259" key="10">
    <source>
        <dbReference type="Pfam" id="PF13490"/>
    </source>
</evidence>
<reference evidence="12" key="1">
    <citation type="journal article" date="2019" name="Int. J. Syst. Evol. Microbiol.">
        <title>The Global Catalogue of Microorganisms (GCM) 10K type strain sequencing project: providing services to taxonomists for standard genome sequencing and annotation.</title>
        <authorList>
            <consortium name="The Broad Institute Genomics Platform"/>
            <consortium name="The Broad Institute Genome Sequencing Center for Infectious Disease"/>
            <person name="Wu L."/>
            <person name="Ma J."/>
        </authorList>
    </citation>
    <scope>NUCLEOTIDE SEQUENCE [LARGE SCALE GENOMIC DNA]</scope>
    <source>
        <strain evidence="12">CGMCC 4.7289</strain>
    </source>
</reference>
<keyword evidence="7" id="KW-0812">Transmembrane</keyword>
<dbReference type="SUPFAM" id="SSF88659">
    <property type="entry name" value="Sigma3 and sigma4 domains of RNA polymerase sigma factors"/>
    <property type="match status" value="1"/>
</dbReference>
<gene>
    <name evidence="11" type="ORF">ACFOZ4_07230</name>
</gene>
<dbReference type="SUPFAM" id="SSF88946">
    <property type="entry name" value="Sigma2 domain of RNA polymerase sigma factors"/>
    <property type="match status" value="1"/>
</dbReference>
<organism evidence="11 12">
    <name type="scientific">Hamadaea flava</name>
    <dbReference type="NCBI Taxonomy" id="1742688"/>
    <lineage>
        <taxon>Bacteria</taxon>
        <taxon>Bacillati</taxon>
        <taxon>Actinomycetota</taxon>
        <taxon>Actinomycetes</taxon>
        <taxon>Micromonosporales</taxon>
        <taxon>Micromonosporaceae</taxon>
        <taxon>Hamadaea</taxon>
    </lineage>
</organism>
<keyword evidence="2" id="KW-0805">Transcription regulation</keyword>
<dbReference type="EMBL" id="JBHSAY010000005">
    <property type="protein sequence ID" value="MFC4130392.1"/>
    <property type="molecule type" value="Genomic_DNA"/>
</dbReference>
<evidence type="ECO:0000256" key="5">
    <source>
        <dbReference type="ARBA" id="ARBA00023163"/>
    </source>
</evidence>
<protein>
    <submittedName>
        <fullName evidence="11">Sigma-70 family RNA polymerase sigma factor</fullName>
    </submittedName>
</protein>
<dbReference type="Pfam" id="PF08281">
    <property type="entry name" value="Sigma70_r4_2"/>
    <property type="match status" value="1"/>
</dbReference>